<gene>
    <name evidence="1" type="primary">19</name>
    <name evidence="1" type="ORF">SEA_WAMBURGRXPRESS_19</name>
</gene>
<protein>
    <submittedName>
        <fullName evidence="1">Minor tail protein</fullName>
    </submittedName>
</protein>
<accession>A0A386KAI4</accession>
<dbReference type="InterPro" id="IPR021226">
    <property type="entry name" value="Phage_gene29"/>
</dbReference>
<proteinExistence type="predicted"/>
<sequence>MAKTQSECNLDDPKEMFAWMFAAGVPDPRGDGKFPNQPLIPPMCYEALSEMLYKMGARFHPDKQELWVKPASGPTGNFCAAGTTDVKPEELAPFVAEMVADQFADVAADVAAVTPETHDEAVKEYGEKLLSNIEKLMAARKQMEGRLT</sequence>
<dbReference type="EMBL" id="MH744425">
    <property type="protein sequence ID" value="AYD82199.1"/>
    <property type="molecule type" value="Genomic_DNA"/>
</dbReference>
<reference evidence="1 2" key="1">
    <citation type="submission" date="2018-08" db="EMBL/GenBank/DDBJ databases">
        <authorList>
            <person name="Hellinger R.D."/>
            <person name="Sparks H.E."/>
            <person name="Pedulla M.L."/>
            <person name="Garlena R.A."/>
            <person name="Russell D.A."/>
            <person name="Pope W.H."/>
            <person name="Jacobs-Sera D."/>
            <person name="Hatfull G.F."/>
        </authorList>
    </citation>
    <scope>NUCLEOTIDE SEQUENCE [LARGE SCALE GENOMIC DNA]</scope>
</reference>
<evidence type="ECO:0000313" key="1">
    <source>
        <dbReference type="EMBL" id="AYD82199.1"/>
    </source>
</evidence>
<evidence type="ECO:0000313" key="2">
    <source>
        <dbReference type="Proteomes" id="UP000267267"/>
    </source>
</evidence>
<organism evidence="1 2">
    <name type="scientific">Mycobacterium phage Wamburgrxpress</name>
    <dbReference type="NCBI Taxonomy" id="2315617"/>
    <lineage>
        <taxon>Viruses</taxon>
        <taxon>Duplodnaviria</taxon>
        <taxon>Heunggongvirae</taxon>
        <taxon>Uroviricota</taxon>
        <taxon>Caudoviricetes</taxon>
        <taxon>Vilmaviridae</taxon>
        <taxon>Lclasvirinae</taxon>
        <taxon>Bronvirus</taxon>
        <taxon>Bronvirus joedirt</taxon>
        <taxon>Mycobacterium virus JoeDirt</taxon>
    </lineage>
</organism>
<dbReference type="Pfam" id="PF10910">
    <property type="entry name" value="Phage_gene29"/>
    <property type="match status" value="1"/>
</dbReference>
<dbReference type="Proteomes" id="UP000267267">
    <property type="component" value="Segment"/>
</dbReference>
<name>A0A386KAI4_9CAUD</name>